<reference evidence="3" key="1">
    <citation type="journal article" date="2014" name="Proc. Natl. Acad. Sci. U.S.A.">
        <title>Extensive sampling of basidiomycete genomes demonstrates inadequacy of the white-rot/brown-rot paradigm for wood decay fungi.</title>
        <authorList>
            <person name="Riley R."/>
            <person name="Salamov A.A."/>
            <person name="Brown D.W."/>
            <person name="Nagy L.G."/>
            <person name="Floudas D."/>
            <person name="Held B.W."/>
            <person name="Levasseur A."/>
            <person name="Lombard V."/>
            <person name="Morin E."/>
            <person name="Otillar R."/>
            <person name="Lindquist E.A."/>
            <person name="Sun H."/>
            <person name="LaButti K.M."/>
            <person name="Schmutz J."/>
            <person name="Jabbour D."/>
            <person name="Luo H."/>
            <person name="Baker S.E."/>
            <person name="Pisabarro A.G."/>
            <person name="Walton J.D."/>
            <person name="Blanchette R.A."/>
            <person name="Henrissat B."/>
            <person name="Martin F."/>
            <person name="Cullen D."/>
            <person name="Hibbett D.S."/>
            <person name="Grigoriev I.V."/>
        </authorList>
    </citation>
    <scope>NUCLEOTIDE SEQUENCE [LARGE SCALE GENOMIC DNA]</scope>
    <source>
        <strain evidence="3">MUCL 33604</strain>
    </source>
</reference>
<organism evidence="2 3">
    <name type="scientific">Jaapia argillacea MUCL 33604</name>
    <dbReference type="NCBI Taxonomy" id="933084"/>
    <lineage>
        <taxon>Eukaryota</taxon>
        <taxon>Fungi</taxon>
        <taxon>Dikarya</taxon>
        <taxon>Basidiomycota</taxon>
        <taxon>Agaricomycotina</taxon>
        <taxon>Agaricomycetes</taxon>
        <taxon>Agaricomycetidae</taxon>
        <taxon>Jaapiales</taxon>
        <taxon>Jaapiaceae</taxon>
        <taxon>Jaapia</taxon>
    </lineage>
</organism>
<accession>A0A067PVS0</accession>
<gene>
    <name evidence="2" type="ORF">JAAARDRAFT_56903</name>
</gene>
<name>A0A067PVS0_9AGAM</name>
<feature type="transmembrane region" description="Helical" evidence="1">
    <location>
        <begin position="12"/>
        <end position="34"/>
    </location>
</feature>
<keyword evidence="3" id="KW-1185">Reference proteome</keyword>
<evidence type="ECO:0000256" key="1">
    <source>
        <dbReference type="SAM" id="Phobius"/>
    </source>
</evidence>
<proteinExistence type="predicted"/>
<feature type="transmembrane region" description="Helical" evidence="1">
    <location>
        <begin position="137"/>
        <end position="158"/>
    </location>
</feature>
<dbReference type="Proteomes" id="UP000027265">
    <property type="component" value="Unassembled WGS sequence"/>
</dbReference>
<keyword evidence="1" id="KW-0812">Transmembrane</keyword>
<protein>
    <submittedName>
        <fullName evidence="2">Uncharacterized protein</fullName>
    </submittedName>
</protein>
<feature type="transmembrane region" description="Helical" evidence="1">
    <location>
        <begin position="499"/>
        <end position="519"/>
    </location>
</feature>
<keyword evidence="1" id="KW-1133">Transmembrane helix</keyword>
<sequence length="618" mass="67045">MPISRIFIAQVSALWASVWFLIAIAVVTALSYYYRADCIFESSSSLLVNTRTTCSIPEDISRFVLQYSSYLQSTHTIILQVIASLSLLTFHPFLLGETWALLDTARPSLRVLEGAIGLANSPRLPQGISLAWASKSLSLPIFFVTLVGLLSLASPLAVSSIYRSHTGPFDAPLYFTCGGGIGPALPTTFNSTYTRIDAGVTVGRDIIAAKSIGLLSGNATSPFGYGPFLTEDQIRQVWNIRRRDAVAYMDVDCGSSAPQRISQFPFSISSGYWAAGYGQPGYINIAGIPDEITNDPMLSSTYINATSVISPGLVETTSTVVFFAANGTIEGSQQQIQSTNPSSRIRSIDVLVCTSTVRLQICDCDIIRGFVESCVPADPNSIPNITSSTTGGFDQYLSSPTNLGIALSAVPVLMAYNRFGALPEFIPITQKLIDEGLPPLSWLTEGTSLQPFYHIPLSYITDVMFDFAMKGMIQGLLTNYGRHSTSPGSLTSVFGTSQLWLQFTIIGVAFCCALTATILSTIPAHSRRAVELDLARTLAISRDPQLDIVFGVYADRTIEIPEEVGDMKVGYGRDPRNGRWALKVGQGHDAQTRSYYSDVPGRFPQNRLSGQGVIWPTR</sequence>
<dbReference type="InParanoid" id="A0A067PVS0"/>
<feature type="transmembrane region" description="Helical" evidence="1">
    <location>
        <begin position="77"/>
        <end position="102"/>
    </location>
</feature>
<keyword evidence="1" id="KW-0472">Membrane</keyword>
<dbReference type="OrthoDB" id="3261276at2759"/>
<evidence type="ECO:0000313" key="2">
    <source>
        <dbReference type="EMBL" id="KDQ58844.1"/>
    </source>
</evidence>
<dbReference type="AlphaFoldDB" id="A0A067PVS0"/>
<evidence type="ECO:0000313" key="3">
    <source>
        <dbReference type="Proteomes" id="UP000027265"/>
    </source>
</evidence>
<dbReference type="HOGENOM" id="CLU_422783_0_0_1"/>
<dbReference type="EMBL" id="KL197716">
    <property type="protein sequence ID" value="KDQ58844.1"/>
    <property type="molecule type" value="Genomic_DNA"/>
</dbReference>